<comment type="similarity">
    <text evidence="1">Belongs to the glutathione peroxidase family.</text>
</comment>
<dbReference type="InterPro" id="IPR000889">
    <property type="entry name" value="Glutathione_peroxidase"/>
</dbReference>
<reference evidence="4" key="1">
    <citation type="submission" date="2022-03" db="EMBL/GenBank/DDBJ databases">
        <authorList>
            <person name="Martin C."/>
        </authorList>
    </citation>
    <scope>NUCLEOTIDE SEQUENCE</scope>
</reference>
<name>A0A8S4PI07_OWEFU</name>
<dbReference type="GO" id="GO:0006979">
    <property type="term" value="P:response to oxidative stress"/>
    <property type="evidence" value="ECO:0007669"/>
    <property type="project" value="InterPro"/>
</dbReference>
<evidence type="ECO:0000256" key="1">
    <source>
        <dbReference type="ARBA" id="ARBA00006926"/>
    </source>
</evidence>
<keyword evidence="5" id="KW-1185">Reference proteome</keyword>
<dbReference type="Proteomes" id="UP000749559">
    <property type="component" value="Unassembled WGS sequence"/>
</dbReference>
<dbReference type="InterPro" id="IPR036249">
    <property type="entry name" value="Thioredoxin-like_sf"/>
</dbReference>
<dbReference type="SUPFAM" id="SSF52833">
    <property type="entry name" value="Thioredoxin-like"/>
    <property type="match status" value="1"/>
</dbReference>
<keyword evidence="2" id="KW-0575">Peroxidase</keyword>
<evidence type="ECO:0000256" key="2">
    <source>
        <dbReference type="ARBA" id="ARBA00022559"/>
    </source>
</evidence>
<accession>A0A8S4PI07</accession>
<evidence type="ECO:0000256" key="3">
    <source>
        <dbReference type="ARBA" id="ARBA00023002"/>
    </source>
</evidence>
<dbReference type="EMBL" id="CAIIXF020000009">
    <property type="protein sequence ID" value="CAH1793395.1"/>
    <property type="molecule type" value="Genomic_DNA"/>
</dbReference>
<dbReference type="PANTHER" id="PTHR11592">
    <property type="entry name" value="GLUTATHIONE PEROXIDASE"/>
    <property type="match status" value="1"/>
</dbReference>
<gene>
    <name evidence="4" type="ORF">OFUS_LOCUS18250</name>
</gene>
<evidence type="ECO:0000313" key="5">
    <source>
        <dbReference type="Proteomes" id="UP000749559"/>
    </source>
</evidence>
<dbReference type="PROSITE" id="PS51355">
    <property type="entry name" value="GLUTATHIONE_PEROXID_3"/>
    <property type="match status" value="1"/>
</dbReference>
<keyword evidence="3" id="KW-0560">Oxidoreductase</keyword>
<sequence>MNSLRYARPGNGFIPLFSLSGKVEVNGPNETPLYSFLKESCPEAPDTNIGDPHDLFWTPLASTDIRWNFEKFIIDSHGKPRYRIDRSVGPTEIHGFLNEVIQAPGDTNYLDDLLNEVFGS</sequence>
<organism evidence="4 5">
    <name type="scientific">Owenia fusiformis</name>
    <name type="common">Polychaete worm</name>
    <dbReference type="NCBI Taxonomy" id="6347"/>
    <lineage>
        <taxon>Eukaryota</taxon>
        <taxon>Metazoa</taxon>
        <taxon>Spiralia</taxon>
        <taxon>Lophotrochozoa</taxon>
        <taxon>Annelida</taxon>
        <taxon>Polychaeta</taxon>
        <taxon>Sedentaria</taxon>
        <taxon>Canalipalpata</taxon>
        <taxon>Sabellida</taxon>
        <taxon>Oweniida</taxon>
        <taxon>Oweniidae</taxon>
        <taxon>Owenia</taxon>
    </lineage>
</organism>
<evidence type="ECO:0000313" key="4">
    <source>
        <dbReference type="EMBL" id="CAH1793395.1"/>
    </source>
</evidence>
<dbReference type="AlphaFoldDB" id="A0A8S4PI07"/>
<dbReference type="PANTHER" id="PTHR11592:SF81">
    <property type="entry name" value="GLUTATHIONE PEROXIDASE"/>
    <property type="match status" value="1"/>
</dbReference>
<dbReference type="GO" id="GO:0004602">
    <property type="term" value="F:glutathione peroxidase activity"/>
    <property type="evidence" value="ECO:0007669"/>
    <property type="project" value="TreeGrafter"/>
</dbReference>
<protein>
    <recommendedName>
        <fullName evidence="6">Glutathione peroxidase</fullName>
    </recommendedName>
</protein>
<evidence type="ECO:0008006" key="6">
    <source>
        <dbReference type="Google" id="ProtNLM"/>
    </source>
</evidence>
<dbReference type="Gene3D" id="3.40.30.10">
    <property type="entry name" value="Glutaredoxin"/>
    <property type="match status" value="1"/>
</dbReference>
<dbReference type="OrthoDB" id="446890at2759"/>
<proteinExistence type="inferred from homology"/>
<comment type="caution">
    <text evidence="4">The sequence shown here is derived from an EMBL/GenBank/DDBJ whole genome shotgun (WGS) entry which is preliminary data.</text>
</comment>